<protein>
    <recommendedName>
        <fullName evidence="4">DNA-binding protein</fullName>
    </recommendedName>
</protein>
<name>A0ABW0Q2X3_9HYPH</name>
<evidence type="ECO:0000313" key="2">
    <source>
        <dbReference type="EMBL" id="MFC5519185.1"/>
    </source>
</evidence>
<proteinExistence type="predicted"/>
<organism evidence="2 3">
    <name type="scientific">Kaistia terrae</name>
    <dbReference type="NCBI Taxonomy" id="537017"/>
    <lineage>
        <taxon>Bacteria</taxon>
        <taxon>Pseudomonadati</taxon>
        <taxon>Pseudomonadota</taxon>
        <taxon>Alphaproteobacteria</taxon>
        <taxon>Hyphomicrobiales</taxon>
        <taxon>Kaistiaceae</taxon>
        <taxon>Kaistia</taxon>
    </lineage>
</organism>
<keyword evidence="3" id="KW-1185">Reference proteome</keyword>
<evidence type="ECO:0000313" key="3">
    <source>
        <dbReference type="Proteomes" id="UP001596150"/>
    </source>
</evidence>
<dbReference type="Proteomes" id="UP001596150">
    <property type="component" value="Unassembled WGS sequence"/>
</dbReference>
<sequence>MPNESEGATPGAAYPWADTRSPKPRLSSTEASAYLLEQHGIHVARATLDKYRCVGGGPSFHRFGKRVLYLRDTLDSWAMHRLGQPLDNTSRT</sequence>
<reference evidence="3" key="1">
    <citation type="journal article" date="2019" name="Int. J. Syst. Evol. Microbiol.">
        <title>The Global Catalogue of Microorganisms (GCM) 10K type strain sequencing project: providing services to taxonomists for standard genome sequencing and annotation.</title>
        <authorList>
            <consortium name="The Broad Institute Genomics Platform"/>
            <consortium name="The Broad Institute Genome Sequencing Center for Infectious Disease"/>
            <person name="Wu L."/>
            <person name="Ma J."/>
        </authorList>
    </citation>
    <scope>NUCLEOTIDE SEQUENCE [LARGE SCALE GENOMIC DNA]</scope>
    <source>
        <strain evidence="3">KACC 12633</strain>
    </source>
</reference>
<feature type="region of interest" description="Disordered" evidence="1">
    <location>
        <begin position="1"/>
        <end position="27"/>
    </location>
</feature>
<comment type="caution">
    <text evidence="2">The sequence shown here is derived from an EMBL/GenBank/DDBJ whole genome shotgun (WGS) entry which is preliminary data.</text>
</comment>
<accession>A0ABW0Q2X3</accession>
<gene>
    <name evidence="2" type="ORF">ACFPP9_25695</name>
</gene>
<evidence type="ECO:0008006" key="4">
    <source>
        <dbReference type="Google" id="ProtNLM"/>
    </source>
</evidence>
<evidence type="ECO:0000256" key="1">
    <source>
        <dbReference type="SAM" id="MobiDB-lite"/>
    </source>
</evidence>
<dbReference type="EMBL" id="JBHSML010000033">
    <property type="protein sequence ID" value="MFC5519185.1"/>
    <property type="molecule type" value="Genomic_DNA"/>
</dbReference>
<dbReference type="RefSeq" id="WP_266346025.1">
    <property type="nucleotide sequence ID" value="NZ_JAPKNH010000012.1"/>
</dbReference>